<feature type="region of interest" description="Disordered" evidence="2">
    <location>
        <begin position="1051"/>
        <end position="1071"/>
    </location>
</feature>
<dbReference type="CDD" id="cd18808">
    <property type="entry name" value="SF1_C_Upf1"/>
    <property type="match status" value="1"/>
</dbReference>
<dbReference type="Gene3D" id="3.40.50.300">
    <property type="entry name" value="P-loop containing nucleotide triphosphate hydrolases"/>
    <property type="match status" value="3"/>
</dbReference>
<keyword evidence="7" id="KW-1185">Reference proteome</keyword>
<dbReference type="FunFam" id="3.40.50.300:FF:001366">
    <property type="entry name" value="ATP binding protein, putative"/>
    <property type="match status" value="1"/>
</dbReference>
<evidence type="ECO:0000259" key="4">
    <source>
        <dbReference type="Pfam" id="PF13087"/>
    </source>
</evidence>
<keyword evidence="1" id="KW-0067">ATP-binding</keyword>
<dbReference type="STRING" id="1231657.A0A1Y1ZRQ5"/>
<dbReference type="Proteomes" id="UP000193144">
    <property type="component" value="Unassembled WGS sequence"/>
</dbReference>
<dbReference type="OrthoDB" id="409395at2759"/>
<dbReference type="GO" id="GO:0004386">
    <property type="term" value="F:helicase activity"/>
    <property type="evidence" value="ECO:0007669"/>
    <property type="project" value="InterPro"/>
</dbReference>
<name>A0A1Y1ZRQ5_9PLEO</name>
<dbReference type="InterPro" id="IPR027417">
    <property type="entry name" value="P-loop_NTPase"/>
</dbReference>
<feature type="domain" description="DNA2/NAM7 helicase helicase" evidence="3">
    <location>
        <begin position="331"/>
        <end position="706"/>
    </location>
</feature>
<organism evidence="6 7">
    <name type="scientific">Clohesyomyces aquaticus</name>
    <dbReference type="NCBI Taxonomy" id="1231657"/>
    <lineage>
        <taxon>Eukaryota</taxon>
        <taxon>Fungi</taxon>
        <taxon>Dikarya</taxon>
        <taxon>Ascomycota</taxon>
        <taxon>Pezizomycotina</taxon>
        <taxon>Dothideomycetes</taxon>
        <taxon>Pleosporomycetidae</taxon>
        <taxon>Pleosporales</taxon>
        <taxon>Lindgomycetaceae</taxon>
        <taxon>Clohesyomyces</taxon>
    </lineage>
</organism>
<dbReference type="InterPro" id="IPR045055">
    <property type="entry name" value="DNA2/NAM7-like"/>
</dbReference>
<dbReference type="GO" id="GO:0016787">
    <property type="term" value="F:hydrolase activity"/>
    <property type="evidence" value="ECO:0007669"/>
    <property type="project" value="UniProtKB-KW"/>
</dbReference>
<keyword evidence="1" id="KW-0547">Nucleotide-binding</keyword>
<reference evidence="6 7" key="1">
    <citation type="submission" date="2016-07" db="EMBL/GenBank/DDBJ databases">
        <title>Pervasive Adenine N6-methylation of Active Genes in Fungi.</title>
        <authorList>
            <consortium name="DOE Joint Genome Institute"/>
            <person name="Mondo S.J."/>
            <person name="Dannebaum R.O."/>
            <person name="Kuo R.C."/>
            <person name="Labutti K."/>
            <person name="Haridas S."/>
            <person name="Kuo A."/>
            <person name="Salamov A."/>
            <person name="Ahrendt S.R."/>
            <person name="Lipzen A."/>
            <person name="Sullivan W."/>
            <person name="Andreopoulos W.B."/>
            <person name="Clum A."/>
            <person name="Lindquist E."/>
            <person name="Daum C."/>
            <person name="Ramamoorthy G.K."/>
            <person name="Gryganskyi A."/>
            <person name="Culley D."/>
            <person name="Magnuson J.K."/>
            <person name="James T.Y."/>
            <person name="O'Malley M.A."/>
            <person name="Stajich J.E."/>
            <person name="Spatafora J.W."/>
            <person name="Visel A."/>
            <person name="Grigoriev I.V."/>
        </authorList>
    </citation>
    <scope>NUCLEOTIDE SEQUENCE [LARGE SCALE GENOMIC DNA]</scope>
    <source>
        <strain evidence="6 7">CBS 115471</strain>
    </source>
</reference>
<dbReference type="Pfam" id="PF25396">
    <property type="entry name" value="ZNFX1"/>
    <property type="match status" value="1"/>
</dbReference>
<dbReference type="InterPro" id="IPR047187">
    <property type="entry name" value="SF1_C_Upf1"/>
</dbReference>
<feature type="domain" description="DNA2/NAM7 helicase-like C-terminal" evidence="4">
    <location>
        <begin position="721"/>
        <end position="910"/>
    </location>
</feature>
<dbReference type="InterPro" id="IPR057373">
    <property type="entry name" value="ZNFX1"/>
</dbReference>
<dbReference type="InterPro" id="IPR041679">
    <property type="entry name" value="DNA2/NAM7-like_C"/>
</dbReference>
<comment type="caution">
    <text evidence="6">The sequence shown here is derived from an EMBL/GenBank/DDBJ whole genome shotgun (WGS) entry which is preliminary data.</text>
</comment>
<dbReference type="GO" id="GO:0031048">
    <property type="term" value="P:regulatory ncRNA-mediated heterochromatin formation"/>
    <property type="evidence" value="ECO:0007669"/>
    <property type="project" value="TreeGrafter"/>
</dbReference>
<evidence type="ECO:0000259" key="3">
    <source>
        <dbReference type="Pfam" id="PF13086"/>
    </source>
</evidence>
<dbReference type="EMBL" id="MCFA01000046">
    <property type="protein sequence ID" value="ORY12949.1"/>
    <property type="molecule type" value="Genomic_DNA"/>
</dbReference>
<dbReference type="PANTHER" id="PTHR10887:SF341">
    <property type="entry name" value="NFX1-TYPE ZINC FINGER-CONTAINING PROTEIN 1"/>
    <property type="match status" value="1"/>
</dbReference>
<dbReference type="AlphaFoldDB" id="A0A1Y1ZRQ5"/>
<dbReference type="GO" id="GO:0031380">
    <property type="term" value="C:nuclear RNA-directed RNA polymerase complex"/>
    <property type="evidence" value="ECO:0007669"/>
    <property type="project" value="TreeGrafter"/>
</dbReference>
<dbReference type="Pfam" id="PF13087">
    <property type="entry name" value="AAA_12"/>
    <property type="match status" value="1"/>
</dbReference>
<evidence type="ECO:0000259" key="5">
    <source>
        <dbReference type="Pfam" id="PF25396"/>
    </source>
</evidence>
<evidence type="ECO:0000256" key="2">
    <source>
        <dbReference type="SAM" id="MobiDB-lite"/>
    </source>
</evidence>
<evidence type="ECO:0000256" key="1">
    <source>
        <dbReference type="ARBA" id="ARBA00022806"/>
    </source>
</evidence>
<proteinExistence type="predicted"/>
<dbReference type="InterPro" id="IPR041677">
    <property type="entry name" value="DNA2/NAM7_AAA_11"/>
</dbReference>
<keyword evidence="6" id="KW-0378">Hydrolase</keyword>
<protein>
    <submittedName>
        <fullName evidence="6">p-loop containing nucleoside triphosphate hydrolase protein</fullName>
    </submittedName>
</protein>
<evidence type="ECO:0000313" key="7">
    <source>
        <dbReference type="Proteomes" id="UP000193144"/>
    </source>
</evidence>
<dbReference type="Pfam" id="PF13086">
    <property type="entry name" value="AAA_11"/>
    <property type="match status" value="1"/>
</dbReference>
<keyword evidence="1" id="KW-0347">Helicase</keyword>
<dbReference type="SUPFAM" id="SSF52540">
    <property type="entry name" value="P-loop containing nucleoside triphosphate hydrolases"/>
    <property type="match status" value="1"/>
</dbReference>
<gene>
    <name evidence="6" type="ORF">BCR34DRAFT_481843</name>
</gene>
<dbReference type="PANTHER" id="PTHR10887">
    <property type="entry name" value="DNA2/NAM7 HELICASE FAMILY"/>
    <property type="match status" value="1"/>
</dbReference>
<feature type="domain" description="ZNFX1" evidence="5">
    <location>
        <begin position="146"/>
        <end position="253"/>
    </location>
</feature>
<sequence length="1124" mass="126716">MLYRLFFYVDVCAGELNAHIPEQFNGVYQAAETPDKSAPASAPARVDIYDYFNILEAPVAGGTWLQKPEFPSPSEILPDPHASTTIVDVSSEDIKPNKVEGSYADHEEYLSTQYDFLREDSIRPLRDAVVQVRKDPWLDEAQYPHNTSIGIYEPVYITAMVFSPRGLATRVAFSLSRVKKLVRWSQSKRLVTGTLVALSPADDCFQTQCILATVAARPLSALEQNPPEIDLFFARPDEIHLDPMKKWIMVESRSSFFEASRHTLMALQHLKREPFPLSEHLVDVQPQVDPPEYILENPFTDISSLVALEESKSFENVDILHNWPGGSSHGLDKSQSAALKRILSKRLAIVQGPPGTGKTYVSVVALKILLANMKKGDPPIVVTCQTNHALDQILRHVAEFEPSFIRLGGRSKDQDKIKARTLYNVRSNMSQPRSLGSRKAQAMCAIRELTKKMQMLLLPLEVNKPPLTHKLLTELGLITEEQARSLEDESQEAMGVTADTPGIEMEQWLGRNLVPCHRSIGPDDFGFEFEEEDFELEQLKELEAEVVAQDDDDIEALKGPHTLLCDNFTGRGAFMTDHEVKQLITKTQDLTCIPSSHRGAIYNYFQRESKRILRADFRKFARKYEDAVLDRRIGQWEEDHRILKDQRVIGMTTTGLSKYRALISSLKPRIVLVEEAAETLEPPVTAACVPSLQHLILVGDHQQLRPHLSVREFEKEPYRFNLSLFERMVNNGVEFDALRRQRRMKPEIRRLLGSIYGKELQDHPSVTDLSNRPPVEGMGGIDSFFFTHEWLESHDANMSAINIMEADMIVGFVNYLIWNGIEPAKITILTFYNGQRKAILKQIRNHAELRMHEYFNVVTVDSYQGEENDIVLLSLVRSNDRYKIGFLSVVNRVCVALSRAKRGFYIFGNGEMLAAESETWAYVVEALCGKKRKKDIPTTGPKLRIGYRLPLECINHQRKTFIKGPSAPDVLKNPNEVSAYWDQNNGGCDLKCSDILPCGHTCMLGCHPFEHDRINCTQKCLKTLDCQHQCSAICMDPCKCDRCDRRGNNGERSLLKPPPRNAAYNPAARTVPPSPQYQAPHYYGNAAPGATSIGGRGKVNLTITELQSLVQADKKSGTSGSSIE</sequence>
<evidence type="ECO:0000313" key="6">
    <source>
        <dbReference type="EMBL" id="ORY12949.1"/>
    </source>
</evidence>
<accession>A0A1Y1ZRQ5</accession>